<dbReference type="InterPro" id="IPR019786">
    <property type="entry name" value="Zinc_finger_PHD-type_CS"/>
</dbReference>
<feature type="compositionally biased region" description="Basic residues" evidence="11">
    <location>
        <begin position="90"/>
        <end position="99"/>
    </location>
</feature>
<feature type="compositionally biased region" description="Basic and acidic residues" evidence="11">
    <location>
        <begin position="891"/>
        <end position="903"/>
    </location>
</feature>
<dbReference type="Pfam" id="PF15613">
    <property type="entry name" value="WSD"/>
    <property type="match status" value="1"/>
</dbReference>
<feature type="domain" description="Bromo" evidence="12">
    <location>
        <begin position="3234"/>
        <end position="3304"/>
    </location>
</feature>
<feature type="compositionally biased region" description="Basic and acidic residues" evidence="11">
    <location>
        <begin position="139"/>
        <end position="149"/>
    </location>
</feature>
<feature type="compositionally biased region" description="Basic and acidic residues" evidence="11">
    <location>
        <begin position="1"/>
        <end position="11"/>
    </location>
</feature>
<evidence type="ECO:0000256" key="1">
    <source>
        <dbReference type="ARBA" id="ARBA00004123"/>
    </source>
</evidence>
<dbReference type="InterPro" id="IPR019787">
    <property type="entry name" value="Znf_PHD-finger"/>
</dbReference>
<evidence type="ECO:0000256" key="5">
    <source>
        <dbReference type="ARBA" id="ARBA00023015"/>
    </source>
</evidence>
<evidence type="ECO:0000256" key="2">
    <source>
        <dbReference type="ARBA" id="ARBA00022723"/>
    </source>
</evidence>
<dbReference type="PROSITE" id="PS00633">
    <property type="entry name" value="BROMODOMAIN_1"/>
    <property type="match status" value="1"/>
</dbReference>
<protein>
    <recommendedName>
        <fullName evidence="17">Nucleosome-remodeling factor subunit NURF301</fullName>
    </recommendedName>
</protein>
<dbReference type="SMART" id="SM00249">
    <property type="entry name" value="PHD"/>
    <property type="match status" value="3"/>
</dbReference>
<dbReference type="SMART" id="SM00571">
    <property type="entry name" value="DDT"/>
    <property type="match status" value="1"/>
</dbReference>
<evidence type="ECO:0000259" key="14">
    <source>
        <dbReference type="PROSITE" id="PS50827"/>
    </source>
</evidence>
<evidence type="ECO:0000259" key="12">
    <source>
        <dbReference type="PROSITE" id="PS50014"/>
    </source>
</evidence>
<feature type="region of interest" description="Disordered" evidence="11">
    <location>
        <begin position="2382"/>
        <end position="2416"/>
    </location>
</feature>
<evidence type="ECO:0000259" key="13">
    <source>
        <dbReference type="PROSITE" id="PS50016"/>
    </source>
</evidence>
<evidence type="ECO:0000256" key="9">
    <source>
        <dbReference type="PROSITE-ProRule" id="PRU00035"/>
    </source>
</evidence>
<dbReference type="InterPro" id="IPR001965">
    <property type="entry name" value="Znf_PHD"/>
</dbReference>
<feature type="region of interest" description="Disordered" evidence="11">
    <location>
        <begin position="2907"/>
        <end position="2970"/>
    </location>
</feature>
<feature type="compositionally biased region" description="Polar residues" evidence="11">
    <location>
        <begin position="3079"/>
        <end position="3091"/>
    </location>
</feature>
<name>A0ABP1QE80_9HEXA</name>
<sequence>MSENGVMDRPRRTTRSSLASSNSTTPQTPSSSNNPYKKPTYFSNSRQSSSGDTPTSRNTNGTPSSGRGRRGRGRPPGGGGRGSGSSRGSHQQHHHHHHTKPECIAVRVDGRRSTGGSTASSGGGRRGAAHSGRRSTYNSRHDYEYHYGSDFESDQNESDPDDEEIESEPESDGDSVSISGGRDENAESDSDFSVSSSRATSSRLPSPPVPIWLDTEKVPEHPLELPNSSEDLILSREHVVKAVEIYEPLRRFNQLVRLTPFRFEDFCGALATEDQSSLLAEIHIQLLKCVIREEDSNGTLFGPAEIKDSVQTVVYFIDHITWPESLRSYLESDSSCKEVYDALISVEYPFCGPAIRIKILGWLVDQFLTTSVVREQLLGDGTILHEDHCRSCNRLGELICCEACPAVYHLQCISPPLKDASNPPDDWKCSICAKHQIPGVNDCTSEVERMGLLIRHERLGYDRHGRKYWFLVRRLLIESEDGSEVWYYSTRGQVEELLQRLDTDKYESTLATNIKVVEEEIYRQMEVTEEVTRLQNTQRRKTYLEVENGDKEGAEQERMTRLKAGGLFKLGQEGLYRTYINHYSTDPSALSKTKHNEERDRKRHMSHKFSLTTASECKWGVKDFNGSRSTQIAAIRAALSHMEAVLPTTLMHVNWPMLRKSWCSAVLSGASAAEFSKAMIMISACIRNVVYNPVWSESTGHVRLIRMSLLEREDRKKAEKRDKKDRDDEEDRLKLLPQFIKYPIPMKHQVYKQKGEEYRIHGRWGWIWLSNKRRCKSQDCREKGLLAGPHKHVIQVKNETGKVKTMLIDPGVYSKLMAKRNLATTVKPPPVATSEDSPIKESIASSSVSSSGESACGSSSNDNISAEADGVTQKAEQLKKDEDTNCSSEQVKIEGAEQNESLRTEQSNSSPSETTATEEKNELDKVEPKIESECMEVDPVEDHLQNGNLVEEDKKNEEKDTKKENTEDDKVDNKIEAMDVDSGQQETEPKTKLSEEQDKSLKPVESNMNGNVEKENTEEDVKTNEAPVQKDKEENKSEAMELEPTAESQDQGTTTVPTAPPPNPPLTPDATKNDDSQGRKFKTELVNVSTGLSSTHRILYPKVARKSELLDNLLQRRCTLMSLEDKQLKSTYGEDMVARAKSGLVAFEEEEKKREREADEFPGEEVIDDNLTLAGAYAFKCYSSECRNEAILFMKTKGKNRDRIYEKICYSPMCRLKFCLQETTRFKQERLREVEREKYYKVYKEIEAKRAYTVDETNAKVYMKKLPECLSLEAATNGTVVGVTSSTSSKKKTSKLPAIKYPQTSSFQYATSKEPSILVLAQYELKRLARTAGRHFTPCGFFPNLKSGSWGWSYPCGRPVFRTAWQYKTSHANTLAAAAMQLRILYASIRWDDILAKIPNTEGKHQIQTDTEIITSEILNHRIVGRFIERVQYLRKMMVVPIDAPKTIRAKIRESSEITPSRIGLRKRKRAESPDKTEPVVTEDWVDEEKLELWEIRYYGDRIDRKNDRKSESNTPSTRTKSGIAIKQPEKYDPSHNPAPVAPTTPTVSVDKKPVSESSSVDKTIENVIRETKLEKPESNKIVSAVKTAELMRETIETEMKMQRAVHLSKRDNHAKHNNGSPNSTKTPSASKQQTASQQLQQQKAGLPPNSRNIAQVAVSTPTSSKVGTAVVGKKFFVNKQNAAAAIASGTSVSTAAGSESQLMPAGILSRKPAQSTVTINKGIGGSISVVKHPPVQSTAPPVVGASTAATPVTSTNNVSGNQQTPPQLSTIAQPQKLSVIRLPDGRLQVRGLLPGQHCYQTADGKIHVTVAASQLQHIQTPKVQVATTATPTTVQQQPSVIMQGGNSSGVITTTQSQQQVSSTPTTANVVVTSAAGQAQGTIQTQQQQPLPAQQVVPQVVSSQPLINISNPAMKTAISTTSPVVTAATSKPIQQPQQIIVQQQGGQQLIIHGTSAQALLQQQQKIQRIVQASTSTQVIKQIGAATTTVNAGKPVVSTTSSQVTSTTASSNANAGSLTVPGRIVLQDGKALIISSPGGGAQQVSEQMLQQQQRKVIQVNKQVIQAGTQGQSTIVRPQQVIQTNAQGQLIQGQPLQIIQGVGGQQLHLFTQGGQTQQIVIQQQKVSEPSKTQAEIVSTATSATLLSSSSTVPSSSTSVTQTAVMSASPKVSIASPAQQTAVKHVLADGRTVLLSPQQLSDLTGGSGGRKVILNKQLVVPTSTAIRTQPQIIHTAGGGVGLTTGQPTIQILQGPGGQQFLIQQPSQTLLQQTQQQTQQQQVQIIVPSGQQLGGQQFLVKKFLKTSATTSTSTSISTSTLNKTGNAAGNSNVVQIATTAQNQLSQLLGSNKALVRLENNQLATIQLPMTSTSTSGVSNTISPLASKSPAVSNMSPTTVTSSGLSKQPQPTTTITRTPGLPISIVSPSKSKVAQQQQNHQKPGTVHVISTAPNSSSLGSTPYSNSTISTASVSTPLTVPTSSVVQMSTTPNKSHTIVRVASPSGLVKSGAGISNVISAPAVSTSPRPVNAMKAPHTTISISPQKQQVTLSSPAKQPIQSPKPFSIPTPSIFTPKISQVQKSVPTTPVVLSTAPQTSISGLNAAPLVVATKSQPVVAVSPSSSPVKVATPSEMTSQPVVSQHLRIGAPSQTNNPTVTSGTSTSISSPKISATPLTSPLPTTASTLTASTTSPSIPPTSLAKLPGKSAPSKIVAQIFQTPQGPKVVIQGVSPGDLTPAQMMQLQAQIQKQLAAQQPAPKTTSAVKPETPKPINTTPPSPSQANSDNSINRGASPMSASTSVPVPVHSVENTASQHTQSTISTPLPVVMSPLPSPSSTMSGNGVQLASPQALRSVVSDIQSPLQSPPHHVISPASLPSISSPSHANPTASKSVIGKRDMLAAVSSVTEPAFPVNQALSPARSPPSPFNSASALHQHHSKGKSTQISTSSSSTPPPVLAKKSAPRKTPLRTTVDPSLPTFVVNDRNTLDSTNSSNSVGFLPLNAEQQQLLTEHRNALKEDIMEKKKAAATQMKLEAQREIQEKLAAADGAKMEEQKCSTVPSTHLSPLEAAHGRGAKKRKSKEFETMESNTRNPGSMPSSRREPKGSKRKRKLFCVCKTPYDKDKFYVGCDKCENWYHGDCIGITEEMSKDLPEYICDDCRDDKLYCFCRKPYNESQFYIQCDKCEEWFHGRCVGVAQGESDMIGDYSCPTCEPNSEINYPNSKRLESPDYACIQRLVKEMFQNRSSMPFRKPVTKAQAPNYFAIIKEPMDLQTINGRVEDRQYEKLRDFIGDVTKIFENCRYFNDSTSDIYRHADNLERFFVQKIWTLRQGFNTRLHQVIP</sequence>
<dbReference type="PRINTS" id="PR00503">
    <property type="entry name" value="BROMODOMAIN"/>
</dbReference>
<feature type="compositionally biased region" description="Basic and acidic residues" evidence="11">
    <location>
        <begin position="1012"/>
        <end position="1039"/>
    </location>
</feature>
<evidence type="ECO:0000256" key="6">
    <source>
        <dbReference type="ARBA" id="ARBA00023117"/>
    </source>
</evidence>
<gene>
    <name evidence="15" type="ORF">ODALV1_LOCUS8297</name>
</gene>
<feature type="region of interest" description="Disordered" evidence="11">
    <location>
        <begin position="1605"/>
        <end position="1651"/>
    </location>
</feature>
<dbReference type="InterPro" id="IPR018359">
    <property type="entry name" value="Bromodomain_CS"/>
</dbReference>
<dbReference type="PROSITE" id="PS01359">
    <property type="entry name" value="ZF_PHD_1"/>
    <property type="match status" value="1"/>
</dbReference>
<feature type="compositionally biased region" description="Low complexity" evidence="11">
    <location>
        <begin position="2404"/>
        <end position="2416"/>
    </location>
</feature>
<evidence type="ECO:0000313" key="16">
    <source>
        <dbReference type="Proteomes" id="UP001642540"/>
    </source>
</evidence>
<dbReference type="InterPro" id="IPR028941">
    <property type="entry name" value="WHIM2_dom"/>
</dbReference>
<proteinExistence type="predicted"/>
<feature type="compositionally biased region" description="Low complexity" evidence="11">
    <location>
        <begin position="1538"/>
        <end position="1548"/>
    </location>
</feature>
<feature type="compositionally biased region" description="Basic and acidic residues" evidence="11">
    <location>
        <begin position="987"/>
        <end position="1002"/>
    </location>
</feature>
<dbReference type="PROSITE" id="PS50016">
    <property type="entry name" value="ZF_PHD_2"/>
    <property type="match status" value="3"/>
</dbReference>
<feature type="compositionally biased region" description="Polar residues" evidence="11">
    <location>
        <begin position="2382"/>
        <end position="2403"/>
    </location>
</feature>
<feature type="region of interest" description="Disordered" evidence="11">
    <location>
        <begin position="3037"/>
        <end position="3099"/>
    </location>
</feature>
<feature type="domain" description="DDT" evidence="14">
    <location>
        <begin position="236"/>
        <end position="296"/>
    </location>
</feature>
<dbReference type="SMART" id="SM00297">
    <property type="entry name" value="BROMO"/>
    <property type="match status" value="1"/>
</dbReference>
<feature type="domain" description="PHD-type" evidence="13">
    <location>
        <begin position="386"/>
        <end position="435"/>
    </location>
</feature>
<dbReference type="PROSITE" id="PS50827">
    <property type="entry name" value="DDT"/>
    <property type="match status" value="1"/>
</dbReference>
<dbReference type="Gene3D" id="3.30.40.10">
    <property type="entry name" value="Zinc/RING finger domain, C3HC4 (zinc finger)"/>
    <property type="match status" value="3"/>
</dbReference>
<feature type="region of interest" description="Disordered" evidence="11">
    <location>
        <begin position="587"/>
        <end position="607"/>
    </location>
</feature>
<feature type="region of interest" description="Disordered" evidence="11">
    <location>
        <begin position="2740"/>
        <end position="2839"/>
    </location>
</feature>
<feature type="compositionally biased region" description="Low complexity" evidence="11">
    <location>
        <begin position="191"/>
        <end position="204"/>
    </location>
</feature>
<keyword evidence="16" id="KW-1185">Reference proteome</keyword>
<dbReference type="PROSITE" id="PS50014">
    <property type="entry name" value="BROMODOMAIN_2"/>
    <property type="match status" value="1"/>
</dbReference>
<feature type="compositionally biased region" description="Polar residues" evidence="11">
    <location>
        <begin position="41"/>
        <end position="63"/>
    </location>
</feature>
<keyword evidence="4" id="KW-0862">Zinc</keyword>
<feature type="compositionally biased region" description="Basic and acidic residues" evidence="11">
    <location>
        <begin position="917"/>
        <end position="932"/>
    </location>
</feature>
<dbReference type="InterPro" id="IPR011011">
    <property type="entry name" value="Znf_FYVE_PHD"/>
</dbReference>
<dbReference type="Pfam" id="PF00628">
    <property type="entry name" value="PHD"/>
    <property type="match status" value="3"/>
</dbReference>
<dbReference type="CDD" id="cd15560">
    <property type="entry name" value="PHD2_3_BPTF"/>
    <property type="match status" value="1"/>
</dbReference>
<comment type="subcellular location">
    <subcellularLocation>
        <location evidence="1">Nucleus</location>
    </subcellularLocation>
</comment>
<dbReference type="Pfam" id="PF02791">
    <property type="entry name" value="DDT"/>
    <property type="match status" value="1"/>
</dbReference>
<feature type="compositionally biased region" description="Low complexity" evidence="11">
    <location>
        <begin position="2815"/>
        <end position="2833"/>
    </location>
</feature>
<dbReference type="Gene3D" id="1.20.920.10">
    <property type="entry name" value="Bromodomain-like"/>
    <property type="match status" value="1"/>
</dbReference>
<feature type="compositionally biased region" description="Polar residues" evidence="11">
    <location>
        <begin position="904"/>
        <end position="915"/>
    </location>
</feature>
<feature type="compositionally biased region" description="Low complexity" evidence="11">
    <location>
        <begin position="1627"/>
        <end position="1649"/>
    </location>
</feature>
<dbReference type="PANTHER" id="PTHR45975">
    <property type="entry name" value="NUCLEOSOME-REMODELING FACTOR SUBUNIT BPTF"/>
    <property type="match status" value="1"/>
</dbReference>
<dbReference type="PANTHER" id="PTHR45975:SF2">
    <property type="entry name" value="NUCLEOSOME-REMODELING FACTOR SUBUNIT BPTF"/>
    <property type="match status" value="1"/>
</dbReference>
<feature type="compositionally biased region" description="Polar residues" evidence="11">
    <location>
        <begin position="2774"/>
        <end position="2795"/>
    </location>
</feature>
<dbReference type="InterPro" id="IPR001487">
    <property type="entry name" value="Bromodomain"/>
</dbReference>
<dbReference type="SUPFAM" id="SSF57903">
    <property type="entry name" value="FYVE/PHD zinc finger"/>
    <property type="match status" value="3"/>
</dbReference>
<comment type="caution">
    <text evidence="15">The sequence shown here is derived from an EMBL/GenBank/DDBJ whole genome shotgun (WGS) entry which is preliminary data.</text>
</comment>
<dbReference type="InterPro" id="IPR036427">
    <property type="entry name" value="Bromodomain-like_sf"/>
</dbReference>
<feature type="compositionally biased region" description="Low complexity" evidence="11">
    <location>
        <begin position="2740"/>
        <end position="2753"/>
    </location>
</feature>
<keyword evidence="2" id="KW-0479">Metal-binding</keyword>
<feature type="region of interest" description="Disordered" evidence="11">
    <location>
        <begin position="1"/>
        <end position="211"/>
    </location>
</feature>
<accession>A0ABP1QE80</accession>
<feature type="domain" description="PHD-type" evidence="13">
    <location>
        <begin position="3156"/>
        <end position="3207"/>
    </location>
</feature>
<keyword evidence="6 9" id="KW-0103">Bromodomain</keyword>
<feature type="region of interest" description="Disordered" evidence="11">
    <location>
        <begin position="1460"/>
        <end position="1480"/>
    </location>
</feature>
<dbReference type="InterPro" id="IPR013083">
    <property type="entry name" value="Znf_RING/FYVE/PHD"/>
</dbReference>
<feature type="domain" description="PHD-type" evidence="13">
    <location>
        <begin position="3104"/>
        <end position="3155"/>
    </location>
</feature>
<organism evidence="15 16">
    <name type="scientific">Orchesella dallaii</name>
    <dbReference type="NCBI Taxonomy" id="48710"/>
    <lineage>
        <taxon>Eukaryota</taxon>
        <taxon>Metazoa</taxon>
        <taxon>Ecdysozoa</taxon>
        <taxon>Arthropoda</taxon>
        <taxon>Hexapoda</taxon>
        <taxon>Collembola</taxon>
        <taxon>Entomobryomorpha</taxon>
        <taxon>Entomobryoidea</taxon>
        <taxon>Orchesellidae</taxon>
        <taxon>Orchesellinae</taxon>
        <taxon>Orchesella</taxon>
    </lineage>
</organism>
<feature type="compositionally biased region" description="Polar residues" evidence="11">
    <location>
        <begin position="2802"/>
        <end position="2814"/>
    </location>
</feature>
<feature type="region of interest" description="Disordered" evidence="11">
    <location>
        <begin position="827"/>
        <end position="1078"/>
    </location>
</feature>
<dbReference type="Pfam" id="PF00439">
    <property type="entry name" value="Bromodomain"/>
    <property type="match status" value="1"/>
</dbReference>
<dbReference type="InterPro" id="IPR018501">
    <property type="entry name" value="DDT_dom"/>
</dbReference>
<evidence type="ECO:0000256" key="7">
    <source>
        <dbReference type="ARBA" id="ARBA00023163"/>
    </source>
</evidence>
<evidence type="ECO:0000256" key="10">
    <source>
        <dbReference type="PROSITE-ProRule" id="PRU00146"/>
    </source>
</evidence>
<dbReference type="Proteomes" id="UP001642540">
    <property type="component" value="Unassembled WGS sequence"/>
</dbReference>
<feature type="region of interest" description="Disordered" evidence="11">
    <location>
        <begin position="2639"/>
        <end position="2697"/>
    </location>
</feature>
<keyword evidence="5" id="KW-0805">Transcription regulation</keyword>
<evidence type="ECO:0008006" key="17">
    <source>
        <dbReference type="Google" id="ProtNLM"/>
    </source>
</evidence>
<evidence type="ECO:0000313" key="15">
    <source>
        <dbReference type="EMBL" id="CAL8092678.1"/>
    </source>
</evidence>
<keyword evidence="7" id="KW-0804">Transcription</keyword>
<evidence type="ECO:0000256" key="4">
    <source>
        <dbReference type="ARBA" id="ARBA00022833"/>
    </source>
</evidence>
<feature type="region of interest" description="Disordered" evidence="11">
    <location>
        <begin position="2851"/>
        <end position="2884"/>
    </location>
</feature>
<feature type="compositionally biased region" description="Low complexity" evidence="11">
    <location>
        <begin position="2649"/>
        <end position="2695"/>
    </location>
</feature>
<dbReference type="CDD" id="cd15559">
    <property type="entry name" value="PHD1_BPTF"/>
    <property type="match status" value="1"/>
</dbReference>
<feature type="compositionally biased region" description="Pro residues" evidence="11">
    <location>
        <begin position="1058"/>
        <end position="1067"/>
    </location>
</feature>
<dbReference type="EMBL" id="CAXLJM020000025">
    <property type="protein sequence ID" value="CAL8092678.1"/>
    <property type="molecule type" value="Genomic_DNA"/>
</dbReference>
<evidence type="ECO:0000256" key="11">
    <source>
        <dbReference type="SAM" id="MobiDB-lite"/>
    </source>
</evidence>
<feature type="compositionally biased region" description="Acidic residues" evidence="11">
    <location>
        <begin position="151"/>
        <end position="173"/>
    </location>
</feature>
<feature type="compositionally biased region" description="Gly residues" evidence="11">
    <location>
        <begin position="74"/>
        <end position="85"/>
    </location>
</feature>
<evidence type="ECO:0000256" key="8">
    <source>
        <dbReference type="ARBA" id="ARBA00023242"/>
    </source>
</evidence>
<feature type="compositionally biased region" description="Low complexity" evidence="11">
    <location>
        <begin position="840"/>
        <end position="860"/>
    </location>
</feature>
<reference evidence="15 16" key="1">
    <citation type="submission" date="2024-08" db="EMBL/GenBank/DDBJ databases">
        <authorList>
            <person name="Cucini C."/>
            <person name="Frati F."/>
        </authorList>
    </citation>
    <scope>NUCLEOTIDE SEQUENCE [LARGE SCALE GENOMIC DNA]</scope>
</reference>
<keyword evidence="8" id="KW-0539">Nucleus</keyword>
<dbReference type="InterPro" id="IPR038028">
    <property type="entry name" value="BPTF"/>
</dbReference>
<keyword evidence="3 10" id="KW-0863">Zinc-finger</keyword>
<evidence type="ECO:0000256" key="3">
    <source>
        <dbReference type="ARBA" id="ARBA00022771"/>
    </source>
</evidence>
<feature type="compositionally biased region" description="Low complexity" evidence="11">
    <location>
        <begin position="2935"/>
        <end position="2944"/>
    </location>
</feature>
<feature type="compositionally biased region" description="Low complexity" evidence="11">
    <location>
        <begin position="20"/>
        <end position="35"/>
    </location>
</feature>
<feature type="compositionally biased region" description="Basic and acidic residues" evidence="11">
    <location>
        <begin position="951"/>
        <end position="965"/>
    </location>
</feature>
<dbReference type="SUPFAM" id="SSF47370">
    <property type="entry name" value="Bromodomain"/>
    <property type="match status" value="1"/>
</dbReference>
<feature type="compositionally biased region" description="Low complexity" evidence="11">
    <location>
        <begin position="2864"/>
        <end position="2876"/>
    </location>
</feature>
<feature type="region of interest" description="Disordered" evidence="11">
    <location>
        <begin position="1506"/>
        <end position="1561"/>
    </location>
</feature>